<evidence type="ECO:0000256" key="9">
    <source>
        <dbReference type="ARBA" id="ARBA00022561"/>
    </source>
</evidence>
<dbReference type="SUPFAM" id="SSF88645">
    <property type="entry name" value="ssDNA viruses"/>
    <property type="match status" value="1"/>
</dbReference>
<dbReference type="GO" id="GO:0005198">
    <property type="term" value="F:structural molecule activity"/>
    <property type="evidence" value="ECO:0007669"/>
    <property type="project" value="InterPro"/>
</dbReference>
<evidence type="ECO:0000256" key="16">
    <source>
        <dbReference type="ARBA" id="ARBA00045359"/>
    </source>
</evidence>
<evidence type="ECO:0000313" key="20">
    <source>
        <dbReference type="EMBL" id="ASC49292.1"/>
    </source>
</evidence>
<comment type="similarity">
    <text evidence="5">Belongs to the parvoviridae capsid protein family.</text>
</comment>
<dbReference type="EMBL" id="KY640419">
    <property type="protein sequence ID" value="ASC49292.1"/>
    <property type="molecule type" value="Genomic_DNA"/>
</dbReference>
<keyword evidence="8" id="KW-1140">T=1 icosahedral capsid protein</keyword>
<dbReference type="GO" id="GO:0016042">
    <property type="term" value="P:lipid catabolic process"/>
    <property type="evidence" value="ECO:0007669"/>
    <property type="project" value="UniProtKB-KW"/>
</dbReference>
<evidence type="ECO:0000256" key="12">
    <source>
        <dbReference type="ARBA" id="ARBA00022844"/>
    </source>
</evidence>
<evidence type="ECO:0000256" key="10">
    <source>
        <dbReference type="ARBA" id="ARBA00022562"/>
    </source>
</evidence>
<evidence type="ECO:0000256" key="2">
    <source>
        <dbReference type="ARBA" id="ARBA00004147"/>
    </source>
</evidence>
<evidence type="ECO:0000256" key="3">
    <source>
        <dbReference type="ARBA" id="ARBA00004192"/>
    </source>
</evidence>
<accession>A0A1Z3FVQ1</accession>
<keyword evidence="9" id="KW-0167">Capsid protein</keyword>
<evidence type="ECO:0000256" key="6">
    <source>
        <dbReference type="ARBA" id="ARBA00013278"/>
    </source>
</evidence>
<keyword evidence="11" id="KW-0378">Hydrolase</keyword>
<dbReference type="GO" id="GO:0004623">
    <property type="term" value="F:phospholipase A2 activity"/>
    <property type="evidence" value="ECO:0007669"/>
    <property type="project" value="UniProtKB-EC"/>
</dbReference>
<name>A0A1Z3FVQ1_9VIRU</name>
<evidence type="ECO:0000256" key="7">
    <source>
        <dbReference type="ARBA" id="ARBA00022267"/>
    </source>
</evidence>
<evidence type="ECO:0000256" key="4">
    <source>
        <dbReference type="ARBA" id="ARBA00004328"/>
    </source>
</evidence>
<feature type="compositionally biased region" description="Polar residues" evidence="17">
    <location>
        <begin position="136"/>
        <end position="148"/>
    </location>
</feature>
<dbReference type="InterPro" id="IPR001403">
    <property type="entry name" value="Parvovirus_coat"/>
</dbReference>
<evidence type="ECO:0000256" key="8">
    <source>
        <dbReference type="ARBA" id="ARBA00022431"/>
    </source>
</evidence>
<dbReference type="InterPro" id="IPR036952">
    <property type="entry name" value="VP1/VP2"/>
</dbReference>
<dbReference type="GO" id="GO:0030430">
    <property type="term" value="C:host cell cytoplasm"/>
    <property type="evidence" value="ECO:0007669"/>
    <property type="project" value="UniProtKB-SubCell"/>
</dbReference>
<evidence type="ECO:0000256" key="13">
    <source>
        <dbReference type="ARBA" id="ARBA00022963"/>
    </source>
</evidence>
<evidence type="ECO:0000256" key="15">
    <source>
        <dbReference type="ARBA" id="ARBA00023200"/>
    </source>
</evidence>
<organism evidence="20">
    <name type="scientific">Dromedary camel bocaparvovirus 1</name>
    <dbReference type="NCBI Taxonomy" id="2014603"/>
    <lineage>
        <taxon>Viruses</taxon>
        <taxon>Monodnaviria</taxon>
        <taxon>Shotokuvirae</taxon>
        <taxon>Cossaviricota</taxon>
        <taxon>Quintoviricetes</taxon>
        <taxon>Piccovirales</taxon>
        <taxon>Parvoviridae</taxon>
        <taxon>Parvovirinae</taxon>
        <taxon>Bocaparvovirus</taxon>
        <taxon>Bocaparvovirus ungulate7</taxon>
    </lineage>
</organism>
<evidence type="ECO:0000256" key="14">
    <source>
        <dbReference type="ARBA" id="ARBA00023098"/>
    </source>
</evidence>
<dbReference type="Gene3D" id="2.170.30.10">
    <property type="entry name" value="Parvovirus coat protein VP1/VP2"/>
    <property type="match status" value="1"/>
</dbReference>
<keyword evidence="10" id="KW-1048">Host nucleus</keyword>
<dbReference type="GO" id="GO:0039615">
    <property type="term" value="C:T=1 icosahedral viral capsid"/>
    <property type="evidence" value="ECO:0007669"/>
    <property type="project" value="UniProtKB-KW"/>
</dbReference>
<dbReference type="InterPro" id="IPR013607">
    <property type="entry name" value="Phospholipase_A2-like"/>
</dbReference>
<comment type="catalytic activity">
    <reaction evidence="1">
        <text>a 1,2-diacyl-sn-glycero-3-phosphocholine + H2O = a 1-acyl-sn-glycero-3-phosphocholine + a fatty acid + H(+)</text>
        <dbReference type="Rhea" id="RHEA:15801"/>
        <dbReference type="ChEBI" id="CHEBI:15377"/>
        <dbReference type="ChEBI" id="CHEBI:15378"/>
        <dbReference type="ChEBI" id="CHEBI:28868"/>
        <dbReference type="ChEBI" id="CHEBI:57643"/>
        <dbReference type="ChEBI" id="CHEBI:58168"/>
        <dbReference type="EC" id="3.1.1.4"/>
    </reaction>
</comment>
<evidence type="ECO:0000256" key="1">
    <source>
        <dbReference type="ARBA" id="ARBA00001604"/>
    </source>
</evidence>
<keyword evidence="13" id="KW-0442">Lipid degradation</keyword>
<evidence type="ECO:0000256" key="11">
    <source>
        <dbReference type="ARBA" id="ARBA00022801"/>
    </source>
</evidence>
<gene>
    <name evidence="20" type="primary">VP1</name>
</gene>
<feature type="domain" description="Coat protein VP1/VP2 Parvovirus" evidence="18">
    <location>
        <begin position="175"/>
        <end position="408"/>
    </location>
</feature>
<reference evidence="20" key="1">
    <citation type="journal article" date="2017" name="J. Gen. Virol.">
        <title>Two novel dromedary camel bocaparvoviruses from dromedaries in the Middle East with unique genomic features.</title>
        <authorList>
            <person name="Woo P.C.Y."/>
            <person name="Lau S.K.P."/>
            <person name="Tsoi H.W."/>
            <person name="Patteril N.G."/>
            <person name="Yeung H.C."/>
            <person name="Joseph S."/>
            <person name="Wong E.Y.M."/>
            <person name="Muhammed R."/>
            <person name="Chow F.W.N."/>
            <person name="Wernery U."/>
            <person name="Yuen K.Y."/>
        </authorList>
    </citation>
    <scope>NUCLEOTIDE SEQUENCE</scope>
    <source>
        <strain evidence="20">27C-F</strain>
    </source>
</reference>
<dbReference type="InterPro" id="IPR016184">
    <property type="entry name" value="Capsid/spike_ssDNA_virus"/>
</dbReference>
<dbReference type="Pfam" id="PF00740">
    <property type="entry name" value="VP1_2"/>
    <property type="match status" value="2"/>
</dbReference>
<feature type="region of interest" description="Disordered" evidence="17">
    <location>
        <begin position="119"/>
        <end position="180"/>
    </location>
</feature>
<proteinExistence type="inferred from homology"/>
<sequence length="685" mass="77049">MPPAKQRGQFRGILFPGYKYLGPFNPLDNGEPVNKADEAAKRHDLAYNQYLNKGLNPYLKFNKADQQLIDDLSDDSSLGGKFARGVFSIKRALAPSLNEKQLAPGRSAEQKQARKLYFARSNKGAKRQRLNPPTDKPTSNPDNPNMETEQPMEEEAAPQEAAAGSRAGAGGGPANAGSGGVGMSTGQWIGGTIITSNKFVTRNTRQWWCDIKNNHMYKRYDAGTGTRLYGFSTPWTYFNFNQYNGHFSPKEWQTLLNIASRFRPVRMTVKIYNIQIKQIVDNSSGDTLYQNDLTAGLHIFCDGEHAFPYTQNPWDIGTMPELPTEPWELQQYAYVTCPYEAIDDPGTNAFEEDILAQEPFYMLEQADHMIVRTGEAVQFHHEFSCGWVDNTRSAQTPAMMSMNPMVLSKEIFRATTGGNNHNVLAKQNQKSGYWNGGPGRNHNNTVVPTNGELKYTIASELSSYAYSGITSSETAGISTLLESGINTGPPTGSLPQLTEKDKVWFCPRDHPSTHPEHAFPIQDTNTGTRNNETWYANSNGSGFDKANPVWMMPNQAWDSCRITRYNPIWVKTPRVDRMTMVDTRDGTLPMSHPPGTIYMKLANIPVPSTSHPEDYLRIYATGNVSVEIEWEYETHFNKNWRPEFRITPENIMRNSIYKVNAQGGYEWPNNTQEAMGTRYGLEKVL</sequence>
<evidence type="ECO:0000259" key="18">
    <source>
        <dbReference type="Pfam" id="PF00740"/>
    </source>
</evidence>
<dbReference type="EC" id="3.1.1.4" evidence="6"/>
<feature type="domain" description="Coat protein VP1/VP2 Parvovirus" evidence="18">
    <location>
        <begin position="529"/>
        <end position="650"/>
    </location>
</feature>
<keyword evidence="15" id="KW-1035">Host cytoplasm</keyword>
<evidence type="ECO:0000259" key="19">
    <source>
        <dbReference type="Pfam" id="PF08398"/>
    </source>
</evidence>
<evidence type="ECO:0000256" key="5">
    <source>
        <dbReference type="ARBA" id="ARBA00005398"/>
    </source>
</evidence>
<evidence type="ECO:0000256" key="17">
    <source>
        <dbReference type="SAM" id="MobiDB-lite"/>
    </source>
</evidence>
<comment type="subcellular location">
    <subcellularLocation>
        <location evidence="3">Host cytoplasm</location>
    </subcellularLocation>
    <subcellularLocation>
        <location evidence="2">Host nucleus</location>
    </subcellularLocation>
    <subcellularLocation>
        <location evidence="4">Virion</location>
    </subcellularLocation>
</comment>
<comment type="function">
    <text evidence="16">Capsid proteins self-assembles to form an icosahedral capsid with a T=1 symmetry, about 26 nm in diameter, and consisting of 60 copies of three size variants of the capsid proteins, VP1, and VP3, which differ by the presence of an N-terminal extension in the minor protein VP1. The capsid has a channel at the 5-fold axis and there are densities extending the 5-fold axis into the interior of the capsid. The capsid encapsulates the genomic ssDNA. Binding to the host receptors also induces capsid rearrangements leading to surface exposure of VP1 N-terminus, specifically its phospholipase A2-like region. The additional N-terminal region of isoform Minor capsid protein VP1, called VP1u, may serve as a lipolytic enzyme to breach the endosomal membrane during entry into host cell and might contribute to virus transport to the nucleus.</text>
</comment>
<keyword evidence="14" id="KW-0443">Lipid metabolism</keyword>
<dbReference type="Pfam" id="PF08398">
    <property type="entry name" value="Phospholip_A2_4"/>
    <property type="match status" value="1"/>
</dbReference>
<feature type="compositionally biased region" description="Gly residues" evidence="17">
    <location>
        <begin position="167"/>
        <end position="180"/>
    </location>
</feature>
<feature type="domain" description="Phospholipase A2-like" evidence="19">
    <location>
        <begin position="12"/>
        <end position="90"/>
    </location>
</feature>
<keyword evidence="12" id="KW-0946">Virion</keyword>
<protein>
    <recommendedName>
        <fullName evidence="7">Minor capsid protein VP1</fullName>
        <ecNumber evidence="6">3.1.1.4</ecNumber>
    </recommendedName>
</protein>
<dbReference type="GO" id="GO:0042025">
    <property type="term" value="C:host cell nucleus"/>
    <property type="evidence" value="ECO:0007669"/>
    <property type="project" value="UniProtKB-SubCell"/>
</dbReference>